<dbReference type="EMBL" id="VBOZ01000010">
    <property type="protein sequence ID" value="TMQ66008.1"/>
    <property type="molecule type" value="Genomic_DNA"/>
</dbReference>
<feature type="compositionally biased region" description="Basic and acidic residues" evidence="2">
    <location>
        <begin position="47"/>
        <end position="70"/>
    </location>
</feature>
<dbReference type="Pfam" id="PF25021">
    <property type="entry name" value="TEN_NHL"/>
    <property type="match status" value="1"/>
</dbReference>
<feature type="transmembrane region" description="Helical" evidence="3">
    <location>
        <begin position="150"/>
        <end position="176"/>
    </location>
</feature>
<accession>A0A538TQX7</accession>
<evidence type="ECO:0000313" key="5">
    <source>
        <dbReference type="EMBL" id="TMQ66008.1"/>
    </source>
</evidence>
<dbReference type="InterPro" id="IPR001258">
    <property type="entry name" value="NHL_repeat"/>
</dbReference>
<evidence type="ECO:0000259" key="4">
    <source>
        <dbReference type="Pfam" id="PF25021"/>
    </source>
</evidence>
<feature type="domain" description="Teneurin NHL" evidence="4">
    <location>
        <begin position="396"/>
        <end position="448"/>
    </location>
</feature>
<evidence type="ECO:0000313" key="6">
    <source>
        <dbReference type="Proteomes" id="UP000317691"/>
    </source>
</evidence>
<sequence length="620" mass="63131">MGGRREGEAARSALRSGADDEGVPARARQREHQRGDGHHLHVRGPGRGHDQHLLERGQGRRPGLHQERHGPRPRRGGRLARVRLLEDERDHRDARRLAFHDRHLAYHDLSPPGEGRPHRRNGGGRLREEPVSARAVDLVRDAEATPRADAGFSIVLAVSTILVLMVLGMALVTLVVEDSDLGTNQVQSNQALYAAHAGIEYAVVKISANGAWTGLASPGKTVGAGSFWIAPPDTLDENGAPLASGQKRIISNGVVGGAARQIQVHVSPGMITAYAGTGTQGYAGDNAAATAGLLRDPQGLEVAANGDLYIADTGNHVIRKVNVLTGVITTVAGTGASGYSGDGGQATAAKLKSPEDVFVAANGDLYIADTGNHAVRKVSAATGVITTVAGSGPSGSSGDGGPATSAKLHSPAGVVVAANGDVYLSDTSNDKIRKVTAATGIITTFAGNGTAGYQGDGAAATAARLTAPEGVTLAANGDLYIADTGNNAIRKVSAATLNISTYAGTGTAGFLGDGGAATSARLNAPEAVSLNSAGDLFIADTGNNRIRRVTAASGVITTIAGTGTAGGTGDGGPATAARLNSPRGVTVSATGAYYIGDRSNNRVRKVTGLIAVVAWVETRS</sequence>
<gene>
    <name evidence="5" type="ORF">E6K79_03885</name>
</gene>
<comment type="caution">
    <text evidence="5">The sequence shown here is derived from an EMBL/GenBank/DDBJ whole genome shotgun (WGS) entry which is preliminary data.</text>
</comment>
<feature type="region of interest" description="Disordered" evidence="2">
    <location>
        <begin position="1"/>
        <end position="78"/>
    </location>
</feature>
<dbReference type="Pfam" id="PF01436">
    <property type="entry name" value="NHL"/>
    <property type="match status" value="4"/>
</dbReference>
<dbReference type="AlphaFoldDB" id="A0A538TQX7"/>
<keyword evidence="3" id="KW-0472">Membrane</keyword>
<dbReference type="Proteomes" id="UP000317691">
    <property type="component" value="Unassembled WGS sequence"/>
</dbReference>
<keyword evidence="1" id="KW-0677">Repeat</keyword>
<evidence type="ECO:0000256" key="2">
    <source>
        <dbReference type="SAM" id="MobiDB-lite"/>
    </source>
</evidence>
<feature type="compositionally biased region" description="Basic and acidic residues" evidence="2">
    <location>
        <begin position="28"/>
        <end position="39"/>
    </location>
</feature>
<proteinExistence type="predicted"/>
<protein>
    <recommendedName>
        <fullName evidence="4">Teneurin NHL domain-containing protein</fullName>
    </recommendedName>
</protein>
<dbReference type="InterPro" id="IPR056822">
    <property type="entry name" value="TEN_NHL"/>
</dbReference>
<dbReference type="SUPFAM" id="SSF101898">
    <property type="entry name" value="NHL repeat"/>
    <property type="match status" value="1"/>
</dbReference>
<evidence type="ECO:0000256" key="1">
    <source>
        <dbReference type="ARBA" id="ARBA00022737"/>
    </source>
</evidence>
<keyword evidence="3" id="KW-0812">Transmembrane</keyword>
<dbReference type="PANTHER" id="PTHR46388:SF2">
    <property type="entry name" value="NHL REPEAT-CONTAINING PROTEIN 2"/>
    <property type="match status" value="1"/>
</dbReference>
<dbReference type="InterPro" id="IPR011042">
    <property type="entry name" value="6-blade_b-propeller_TolB-like"/>
</dbReference>
<evidence type="ECO:0000256" key="3">
    <source>
        <dbReference type="SAM" id="Phobius"/>
    </source>
</evidence>
<organism evidence="5 6">
    <name type="scientific">Eiseniibacteriota bacterium</name>
    <dbReference type="NCBI Taxonomy" id="2212470"/>
    <lineage>
        <taxon>Bacteria</taxon>
        <taxon>Candidatus Eiseniibacteriota</taxon>
    </lineage>
</organism>
<dbReference type="Gene3D" id="2.120.10.30">
    <property type="entry name" value="TolB, C-terminal domain"/>
    <property type="match status" value="3"/>
</dbReference>
<dbReference type="PANTHER" id="PTHR46388">
    <property type="entry name" value="NHL REPEAT-CONTAINING PROTEIN 2"/>
    <property type="match status" value="1"/>
</dbReference>
<keyword evidence="3" id="KW-1133">Transmembrane helix</keyword>
<reference evidence="5 6" key="1">
    <citation type="journal article" date="2019" name="Nat. Microbiol.">
        <title>Mediterranean grassland soil C-N compound turnover is dependent on rainfall and depth, and is mediated by genomically divergent microorganisms.</title>
        <authorList>
            <person name="Diamond S."/>
            <person name="Andeer P.F."/>
            <person name="Li Z."/>
            <person name="Crits-Christoph A."/>
            <person name="Burstein D."/>
            <person name="Anantharaman K."/>
            <person name="Lane K.R."/>
            <person name="Thomas B.C."/>
            <person name="Pan C."/>
            <person name="Northen T.R."/>
            <person name="Banfield J.F."/>
        </authorList>
    </citation>
    <scope>NUCLEOTIDE SEQUENCE [LARGE SCALE GENOMIC DNA]</scope>
    <source>
        <strain evidence="5">WS_9</strain>
    </source>
</reference>
<name>A0A538TQX7_UNCEI</name>
<feature type="region of interest" description="Disordered" evidence="2">
    <location>
        <begin position="106"/>
        <end position="126"/>
    </location>
</feature>